<reference evidence="1 3" key="1">
    <citation type="submission" date="2015-03" db="EMBL/GenBank/DDBJ databases">
        <authorList>
            <person name="Lepp D."/>
            <person name="Hassan Y.I."/>
            <person name="Li X.-Z."/>
            <person name="Zhou T."/>
        </authorList>
    </citation>
    <scope>NUCLEOTIDE SEQUENCE [LARGE SCALE GENOMIC DNA]</scope>
    <source>
        <strain evidence="1 3">Cr7-05</strain>
    </source>
</reference>
<dbReference type="Proteomes" id="UP000182258">
    <property type="component" value="Unassembled WGS sequence"/>
</dbReference>
<gene>
    <name evidence="2" type="ORF">SAMN04488059_1674</name>
    <name evidence="1" type="ORF">WH91_05575</name>
</gene>
<dbReference type="OrthoDB" id="9149607at2"/>
<name>A0A0F5PZZ0_9HYPH</name>
<dbReference type="EMBL" id="LAPV01000070">
    <property type="protein sequence ID" value="KKC33966.1"/>
    <property type="molecule type" value="Genomic_DNA"/>
</dbReference>
<evidence type="ECO:0000313" key="1">
    <source>
        <dbReference type="EMBL" id="KKC33966.1"/>
    </source>
</evidence>
<dbReference type="CDD" id="cd19166">
    <property type="entry name" value="HemeO-bac"/>
    <property type="match status" value="1"/>
</dbReference>
<protein>
    <submittedName>
        <fullName evidence="2">Heme oxygenase</fullName>
    </submittedName>
</protein>
<evidence type="ECO:0000313" key="3">
    <source>
        <dbReference type="Proteomes" id="UP000033519"/>
    </source>
</evidence>
<dbReference type="PATRIC" id="fig|728005.3.peg.3543"/>
<reference evidence="2 4" key="2">
    <citation type="submission" date="2016-10" db="EMBL/GenBank/DDBJ databases">
        <authorList>
            <person name="de Groot N.N."/>
        </authorList>
    </citation>
    <scope>NUCLEOTIDE SEQUENCE [LARGE SCALE GENOMIC DNA]</scope>
    <source>
        <strain evidence="2 4">CGMCC 1.10210</strain>
    </source>
</reference>
<proteinExistence type="predicted"/>
<sequence>MIAAHAVLRAATTDNHQQVDAAFAHFDLADRRSYGVFLRAHARVLGAIEPALIDGPAGFPQVRTRLDHLTSDLAGLATPWPDLVPLRGPFNAAALWGMLYVAEGSRLGGGVLAARVGGAMPRRYLAAVHGKGEWRAVLMALDAAAADRPQAWHDHMIDGARRTFDLYTHSAAVDRPALA</sequence>
<evidence type="ECO:0000313" key="2">
    <source>
        <dbReference type="EMBL" id="SFD45696.1"/>
    </source>
</evidence>
<dbReference type="SUPFAM" id="SSF48613">
    <property type="entry name" value="Heme oxygenase-like"/>
    <property type="match status" value="1"/>
</dbReference>
<accession>A0A0F5PZZ0</accession>
<dbReference type="Gene3D" id="1.20.910.10">
    <property type="entry name" value="Heme oxygenase-like"/>
    <property type="match status" value="1"/>
</dbReference>
<dbReference type="RefSeq" id="WP_046170021.1">
    <property type="nucleotide sequence ID" value="NZ_FOMB01000067.1"/>
</dbReference>
<dbReference type="AlphaFoldDB" id="A0A0F5PZZ0"/>
<evidence type="ECO:0000313" key="4">
    <source>
        <dbReference type="Proteomes" id="UP000182258"/>
    </source>
</evidence>
<dbReference type="EMBL" id="FOMB01000067">
    <property type="protein sequence ID" value="SFD45696.1"/>
    <property type="molecule type" value="Genomic_DNA"/>
</dbReference>
<organism evidence="2 4">
    <name type="scientific">Devosia psychrophila</name>
    <dbReference type="NCBI Taxonomy" id="728005"/>
    <lineage>
        <taxon>Bacteria</taxon>
        <taxon>Pseudomonadati</taxon>
        <taxon>Pseudomonadota</taxon>
        <taxon>Alphaproteobacteria</taxon>
        <taxon>Hyphomicrobiales</taxon>
        <taxon>Devosiaceae</taxon>
        <taxon>Devosia</taxon>
    </lineage>
</organism>
<dbReference type="STRING" id="728005.SAMN04488059_1674"/>
<dbReference type="Proteomes" id="UP000033519">
    <property type="component" value="Unassembled WGS sequence"/>
</dbReference>
<keyword evidence="3" id="KW-1185">Reference proteome</keyword>
<dbReference type="InterPro" id="IPR016084">
    <property type="entry name" value="Haem_Oase-like_multi-hlx"/>
</dbReference>